<comment type="caution">
    <text evidence="1">The sequence shown here is derived from an EMBL/GenBank/DDBJ whole genome shotgun (WGS) entry which is preliminary data.</text>
</comment>
<sequence>MVTELQMPFEQDEQENLQVRDIQRCVQQISSRHSAAYRFIACPSSDEIKLMLFNQDPFPALIRLLQHTNSKVVGHAIITLNNIVVAGNDPTPDDQIHPHFESMGKCGGLDQIFQLFRRNLDKYTKDRSAICLGRIFRAQAIPNLAIRKEVIAHLKTLVKDPDSWIRSSSKNALRYLAYNAKNLAEISKDGFVIPE</sequence>
<dbReference type="Gene3D" id="1.25.10.10">
    <property type="entry name" value="Leucine-rich Repeat Variant"/>
    <property type="match status" value="1"/>
</dbReference>
<reference evidence="1 2" key="1">
    <citation type="submission" date="2019-03" db="EMBL/GenBank/DDBJ databases">
        <title>Single cell metagenomics reveals metabolic interactions within the superorganism composed of flagellate Streblomastix strix and complex community of Bacteroidetes bacteria on its surface.</title>
        <authorList>
            <person name="Treitli S.C."/>
            <person name="Kolisko M."/>
            <person name="Husnik F."/>
            <person name="Keeling P."/>
            <person name="Hampl V."/>
        </authorList>
    </citation>
    <scope>NUCLEOTIDE SEQUENCE [LARGE SCALE GENOMIC DNA]</scope>
    <source>
        <strain evidence="1">ST1C</strain>
    </source>
</reference>
<evidence type="ECO:0000313" key="1">
    <source>
        <dbReference type="EMBL" id="KAA6355610.1"/>
    </source>
</evidence>
<organism evidence="1 2">
    <name type="scientific">Streblomastix strix</name>
    <dbReference type="NCBI Taxonomy" id="222440"/>
    <lineage>
        <taxon>Eukaryota</taxon>
        <taxon>Metamonada</taxon>
        <taxon>Preaxostyla</taxon>
        <taxon>Oxymonadida</taxon>
        <taxon>Streblomastigidae</taxon>
        <taxon>Streblomastix</taxon>
    </lineage>
</organism>
<proteinExistence type="predicted"/>
<dbReference type="Proteomes" id="UP000324800">
    <property type="component" value="Unassembled WGS sequence"/>
</dbReference>
<dbReference type="OrthoDB" id="7537227at2759"/>
<dbReference type="EMBL" id="SNRW01034345">
    <property type="protein sequence ID" value="KAA6355610.1"/>
    <property type="molecule type" value="Genomic_DNA"/>
</dbReference>
<name>A0A5J4TDE0_9EUKA</name>
<accession>A0A5J4TDE0</accession>
<dbReference type="SUPFAM" id="SSF48371">
    <property type="entry name" value="ARM repeat"/>
    <property type="match status" value="1"/>
</dbReference>
<dbReference type="InterPro" id="IPR016024">
    <property type="entry name" value="ARM-type_fold"/>
</dbReference>
<dbReference type="InterPro" id="IPR011989">
    <property type="entry name" value="ARM-like"/>
</dbReference>
<gene>
    <name evidence="1" type="ORF">EZS28_048863</name>
</gene>
<dbReference type="AlphaFoldDB" id="A0A5J4TDE0"/>
<evidence type="ECO:0000313" key="2">
    <source>
        <dbReference type="Proteomes" id="UP000324800"/>
    </source>
</evidence>
<protein>
    <submittedName>
        <fullName evidence="1">Uncharacterized protein</fullName>
    </submittedName>
</protein>